<dbReference type="AlphaFoldDB" id="A0A0C9U466"/>
<evidence type="ECO:0000259" key="1">
    <source>
        <dbReference type="Pfam" id="PF18803"/>
    </source>
</evidence>
<evidence type="ECO:0000313" key="2">
    <source>
        <dbReference type="EMBL" id="KIJ29009.1"/>
    </source>
</evidence>
<dbReference type="HOGENOM" id="CLU_003703_1_1_1"/>
<protein>
    <recommendedName>
        <fullName evidence="1">CxC2-like cysteine cluster KDZ transposase-associated domain-containing protein</fullName>
    </recommendedName>
</protein>
<feature type="domain" description="CxC2-like cysteine cluster KDZ transposase-associated" evidence="1">
    <location>
        <begin position="66"/>
        <end position="172"/>
    </location>
</feature>
<gene>
    <name evidence="2" type="ORF">M422DRAFT_189060</name>
</gene>
<organism evidence="2 3">
    <name type="scientific">Sphaerobolus stellatus (strain SS14)</name>
    <dbReference type="NCBI Taxonomy" id="990650"/>
    <lineage>
        <taxon>Eukaryota</taxon>
        <taxon>Fungi</taxon>
        <taxon>Dikarya</taxon>
        <taxon>Basidiomycota</taxon>
        <taxon>Agaricomycotina</taxon>
        <taxon>Agaricomycetes</taxon>
        <taxon>Phallomycetidae</taxon>
        <taxon>Geastrales</taxon>
        <taxon>Sphaerobolaceae</taxon>
        <taxon>Sphaerobolus</taxon>
    </lineage>
</organism>
<dbReference type="Pfam" id="PF18803">
    <property type="entry name" value="CxC2"/>
    <property type="match status" value="1"/>
</dbReference>
<sequence>MYEQECPLNEAGTCLQPGCTNRGTFDCLDCDFEGLFCTTCLKGTHTWLPFHRPREWLDGHFRKRSLAYLGYILALGHGGNPCPYIDDELGPQVMMIADLTGIHEVIMGWCRCASAPSTVQQLFRRRMFPASMSRPRIAFTFRLLKLFHMLNHVARTTPWDFVGTLHRLTDNVNPKGAPVSIDTLYIMCLSK</sequence>
<evidence type="ECO:0000313" key="3">
    <source>
        <dbReference type="Proteomes" id="UP000054279"/>
    </source>
</evidence>
<dbReference type="InterPro" id="IPR041457">
    <property type="entry name" value="CxC2_KDZ-assoc"/>
</dbReference>
<reference evidence="2 3" key="1">
    <citation type="submission" date="2014-06" db="EMBL/GenBank/DDBJ databases">
        <title>Evolutionary Origins and Diversification of the Mycorrhizal Mutualists.</title>
        <authorList>
            <consortium name="DOE Joint Genome Institute"/>
            <consortium name="Mycorrhizal Genomics Consortium"/>
            <person name="Kohler A."/>
            <person name="Kuo A."/>
            <person name="Nagy L.G."/>
            <person name="Floudas D."/>
            <person name="Copeland A."/>
            <person name="Barry K.W."/>
            <person name="Cichocki N."/>
            <person name="Veneault-Fourrey C."/>
            <person name="LaButti K."/>
            <person name="Lindquist E.A."/>
            <person name="Lipzen A."/>
            <person name="Lundell T."/>
            <person name="Morin E."/>
            <person name="Murat C."/>
            <person name="Riley R."/>
            <person name="Ohm R."/>
            <person name="Sun H."/>
            <person name="Tunlid A."/>
            <person name="Henrissat B."/>
            <person name="Grigoriev I.V."/>
            <person name="Hibbett D.S."/>
            <person name="Martin F."/>
        </authorList>
    </citation>
    <scope>NUCLEOTIDE SEQUENCE [LARGE SCALE GENOMIC DNA]</scope>
    <source>
        <strain evidence="2 3">SS14</strain>
    </source>
</reference>
<accession>A0A0C9U466</accession>
<dbReference type="EMBL" id="KN837292">
    <property type="protein sequence ID" value="KIJ29009.1"/>
    <property type="molecule type" value="Genomic_DNA"/>
</dbReference>
<keyword evidence="3" id="KW-1185">Reference proteome</keyword>
<proteinExistence type="predicted"/>
<dbReference type="OrthoDB" id="3004525at2759"/>
<dbReference type="Proteomes" id="UP000054279">
    <property type="component" value="Unassembled WGS sequence"/>
</dbReference>
<name>A0A0C9U466_SPHS4</name>